<proteinExistence type="predicted"/>
<feature type="transmembrane region" description="Helical" evidence="1">
    <location>
        <begin position="42"/>
        <end position="65"/>
    </location>
</feature>
<dbReference type="PANTHER" id="PTHR43801">
    <property type="entry name" value="NUCLEOTIDE-BINDING PROTEIN-RELATED"/>
    <property type="match status" value="1"/>
</dbReference>
<reference evidence="2 3" key="1">
    <citation type="submission" date="2020-08" db="EMBL/GenBank/DDBJ databases">
        <title>Complete Genome Sequence of Effusibacillus dendaii Strain skT53, Isolated from Farmland soil.</title>
        <authorList>
            <person name="Konishi T."/>
            <person name="Kawasaki H."/>
        </authorList>
    </citation>
    <scope>NUCLEOTIDE SEQUENCE [LARGE SCALE GENOMIC DNA]</scope>
    <source>
        <strain evidence="3">skT53</strain>
    </source>
</reference>
<keyword evidence="1" id="KW-0812">Transmembrane</keyword>
<evidence type="ECO:0000256" key="1">
    <source>
        <dbReference type="SAM" id="Phobius"/>
    </source>
</evidence>
<protein>
    <recommendedName>
        <fullName evidence="4">DUF116 domain-containing protein</fullName>
    </recommendedName>
</protein>
<dbReference type="Proteomes" id="UP000593802">
    <property type="component" value="Chromosome"/>
</dbReference>
<keyword evidence="1" id="KW-1133">Transmembrane helix</keyword>
<evidence type="ECO:0000313" key="3">
    <source>
        <dbReference type="Proteomes" id="UP000593802"/>
    </source>
</evidence>
<keyword evidence="3" id="KW-1185">Reference proteome</keyword>
<dbReference type="RefSeq" id="WP_200760311.1">
    <property type="nucleotide sequence ID" value="NZ_AP023366.1"/>
</dbReference>
<dbReference type="InterPro" id="IPR002829">
    <property type="entry name" value="DUF116"/>
</dbReference>
<evidence type="ECO:0000313" key="2">
    <source>
        <dbReference type="EMBL" id="BCJ86297.1"/>
    </source>
</evidence>
<accession>A0A7I8D8G3</accession>
<gene>
    <name evidence="2" type="ORF">skT53_12820</name>
</gene>
<organism evidence="2 3">
    <name type="scientific">Effusibacillus dendaii</name>
    <dbReference type="NCBI Taxonomy" id="2743772"/>
    <lineage>
        <taxon>Bacteria</taxon>
        <taxon>Bacillati</taxon>
        <taxon>Bacillota</taxon>
        <taxon>Bacilli</taxon>
        <taxon>Bacillales</taxon>
        <taxon>Alicyclobacillaceae</taxon>
        <taxon>Effusibacillus</taxon>
    </lineage>
</organism>
<dbReference type="EMBL" id="AP023366">
    <property type="protein sequence ID" value="BCJ86297.1"/>
    <property type="molecule type" value="Genomic_DNA"/>
</dbReference>
<dbReference type="AlphaFoldDB" id="A0A7I8D8G3"/>
<feature type="transmembrane region" description="Helical" evidence="1">
    <location>
        <begin position="86"/>
        <end position="106"/>
    </location>
</feature>
<dbReference type="PANTHER" id="PTHR43801:SF1">
    <property type="entry name" value="POLYPRENYL SYNTHETASE"/>
    <property type="match status" value="1"/>
</dbReference>
<sequence length="271" mass="29305">MANADSATSSVESVSARKLGDTWEGWSGELEENNGDLATSPWYFLGYYAVMLLLLHTLAFGLWFLTEPRLAEIGPIFKNLVEIAGIASLATMDVGFGLVVATVLTGKNFVPHYKGKHIALSPLLPGIIKIGTKFGLSKDRISNSLLQVGNRITIANTKRIKSTELVVLLPRCLTKVMRESVDEIAKRYGVTAHVCGGGQQARQILAERKPKGVIAVACERDLMAGVQDVGAAIPVIAIANKRPEGPCRNTNIDLPEMESAFRSFLGEVSRV</sequence>
<dbReference type="KEGG" id="eff:skT53_12820"/>
<dbReference type="Pfam" id="PF01976">
    <property type="entry name" value="DUF116"/>
    <property type="match status" value="1"/>
</dbReference>
<keyword evidence="1" id="KW-0472">Membrane</keyword>
<evidence type="ECO:0008006" key="4">
    <source>
        <dbReference type="Google" id="ProtNLM"/>
    </source>
</evidence>
<name>A0A7I8D8G3_9BACL</name>